<protein>
    <submittedName>
        <fullName evidence="2">Uncharacterized protein</fullName>
    </submittedName>
</protein>
<sequence>MSPRNKTEGKPAASRPDRRDRNRPRAVSRPESTQGSPRTSQAPIRPSLTLVEKNSK</sequence>
<name>A0A5B0NJF0_PUCGR</name>
<evidence type="ECO:0000313" key="2">
    <source>
        <dbReference type="EMBL" id="KAA1088796.1"/>
    </source>
</evidence>
<gene>
    <name evidence="2" type="ORF">PGTUg99_029723</name>
</gene>
<accession>A0A5B0NJF0</accession>
<dbReference type="Proteomes" id="UP000325313">
    <property type="component" value="Unassembled WGS sequence"/>
</dbReference>
<proteinExistence type="predicted"/>
<feature type="compositionally biased region" description="Polar residues" evidence="1">
    <location>
        <begin position="31"/>
        <end position="42"/>
    </location>
</feature>
<reference evidence="2 3" key="1">
    <citation type="submission" date="2019-05" db="EMBL/GenBank/DDBJ databases">
        <title>Emergence of the Ug99 lineage of the wheat stem rust pathogen through somatic hybridization.</title>
        <authorList>
            <person name="Li F."/>
            <person name="Upadhyaya N.M."/>
            <person name="Sperschneider J."/>
            <person name="Matny O."/>
            <person name="Nguyen-Phuc H."/>
            <person name="Mago R."/>
            <person name="Raley C."/>
            <person name="Miller M.E."/>
            <person name="Silverstein K.A.T."/>
            <person name="Henningsen E."/>
            <person name="Hirsch C.D."/>
            <person name="Visser B."/>
            <person name="Pretorius Z.A."/>
            <person name="Steffenson B.J."/>
            <person name="Schwessinger B."/>
            <person name="Dodds P.N."/>
            <person name="Figueroa M."/>
        </authorList>
    </citation>
    <scope>NUCLEOTIDE SEQUENCE [LARGE SCALE GENOMIC DNA]</scope>
    <source>
        <strain evidence="2 3">Ug99</strain>
    </source>
</reference>
<evidence type="ECO:0000313" key="3">
    <source>
        <dbReference type="Proteomes" id="UP000325313"/>
    </source>
</evidence>
<feature type="region of interest" description="Disordered" evidence="1">
    <location>
        <begin position="1"/>
        <end position="56"/>
    </location>
</feature>
<dbReference type="AlphaFoldDB" id="A0A5B0NJF0"/>
<organism evidence="2 3">
    <name type="scientific">Puccinia graminis f. sp. tritici</name>
    <dbReference type="NCBI Taxonomy" id="56615"/>
    <lineage>
        <taxon>Eukaryota</taxon>
        <taxon>Fungi</taxon>
        <taxon>Dikarya</taxon>
        <taxon>Basidiomycota</taxon>
        <taxon>Pucciniomycotina</taxon>
        <taxon>Pucciniomycetes</taxon>
        <taxon>Pucciniales</taxon>
        <taxon>Pucciniaceae</taxon>
        <taxon>Puccinia</taxon>
    </lineage>
</organism>
<dbReference type="EMBL" id="VDEP01000405">
    <property type="protein sequence ID" value="KAA1088796.1"/>
    <property type="molecule type" value="Genomic_DNA"/>
</dbReference>
<feature type="compositionally biased region" description="Basic and acidic residues" evidence="1">
    <location>
        <begin position="1"/>
        <end position="20"/>
    </location>
</feature>
<comment type="caution">
    <text evidence="2">The sequence shown here is derived from an EMBL/GenBank/DDBJ whole genome shotgun (WGS) entry which is preliminary data.</text>
</comment>
<evidence type="ECO:0000256" key="1">
    <source>
        <dbReference type="SAM" id="MobiDB-lite"/>
    </source>
</evidence>